<keyword evidence="2" id="KW-0812">Transmembrane</keyword>
<gene>
    <name evidence="3" type="ORF">M378DRAFT_691245</name>
</gene>
<keyword evidence="2" id="KW-1133">Transmembrane helix</keyword>
<proteinExistence type="predicted"/>
<organism evidence="3 4">
    <name type="scientific">Amanita muscaria (strain Koide BX008)</name>
    <dbReference type="NCBI Taxonomy" id="946122"/>
    <lineage>
        <taxon>Eukaryota</taxon>
        <taxon>Fungi</taxon>
        <taxon>Dikarya</taxon>
        <taxon>Basidiomycota</taxon>
        <taxon>Agaricomycotina</taxon>
        <taxon>Agaricomycetes</taxon>
        <taxon>Agaricomycetidae</taxon>
        <taxon>Agaricales</taxon>
        <taxon>Pluteineae</taxon>
        <taxon>Amanitaceae</taxon>
        <taxon>Amanita</taxon>
    </lineage>
</organism>
<evidence type="ECO:0000256" key="1">
    <source>
        <dbReference type="SAM" id="MobiDB-lite"/>
    </source>
</evidence>
<name>A0A0C2T1I2_AMAMK</name>
<dbReference type="STRING" id="946122.A0A0C2T1I2"/>
<keyword evidence="2" id="KW-0472">Membrane</keyword>
<feature type="transmembrane region" description="Helical" evidence="2">
    <location>
        <begin position="7"/>
        <end position="29"/>
    </location>
</feature>
<feature type="transmembrane region" description="Helical" evidence="2">
    <location>
        <begin position="122"/>
        <end position="144"/>
    </location>
</feature>
<protein>
    <recommendedName>
        <fullName evidence="5">MARVEL domain-containing protein</fullName>
    </recommendedName>
</protein>
<dbReference type="Proteomes" id="UP000054549">
    <property type="component" value="Unassembled WGS sequence"/>
</dbReference>
<dbReference type="AlphaFoldDB" id="A0A0C2T1I2"/>
<evidence type="ECO:0000256" key="2">
    <source>
        <dbReference type="SAM" id="Phobius"/>
    </source>
</evidence>
<dbReference type="EMBL" id="KN818225">
    <property type="protein sequence ID" value="KIL69655.1"/>
    <property type="molecule type" value="Genomic_DNA"/>
</dbReference>
<feature type="transmembrane region" description="Helical" evidence="2">
    <location>
        <begin position="41"/>
        <end position="64"/>
    </location>
</feature>
<feature type="region of interest" description="Disordered" evidence="1">
    <location>
        <begin position="347"/>
        <end position="414"/>
    </location>
</feature>
<keyword evidence="4" id="KW-1185">Reference proteome</keyword>
<dbReference type="InParanoid" id="A0A0C2T1I2"/>
<evidence type="ECO:0008006" key="5">
    <source>
        <dbReference type="Google" id="ProtNLM"/>
    </source>
</evidence>
<accession>A0A0C2T1I2</accession>
<feature type="transmembrane region" description="Helical" evidence="2">
    <location>
        <begin position="76"/>
        <end position="102"/>
    </location>
</feature>
<sequence>MQNILRILRYVVLGLIIVCNAIVASVAVWNQSVSPESASVYAIDICATCLAALGLVFSFTILFLELAGQDSVTGTVWFECTWVSAFFVINLAVASAASVILVTQSCISSYVDACTSTQTLLTFSWLITFVLLIYALTLFASIYLMRGEHYDIWSTHVNQIPRLSHKHKLSSGPPTPVFATFANIPRAPSLVAPVPRPFRTFPMDDIYQHHSGFDPEYGIEGFEQQVHVAPRPIQRLPTLSDDIHFEPKVDFAPRPIQRLPSLSDDNHFEPQVHVAPRPIQRIPTFSNDNHFEPQVHVAPRPIQRLPALSISGDNHRPAPSFYPQFIQCALPSDREAQQQPLSALERQGPLAQRMPSPPPLANWPRHDVLSRPVKSKCAKNSVDPIAANVSQHPLGPRGMSPSPEEGHGVGGAGP</sequence>
<dbReference type="OrthoDB" id="3269357at2759"/>
<evidence type="ECO:0000313" key="4">
    <source>
        <dbReference type="Proteomes" id="UP000054549"/>
    </source>
</evidence>
<reference evidence="3 4" key="1">
    <citation type="submission" date="2014-04" db="EMBL/GenBank/DDBJ databases">
        <title>Evolutionary Origins and Diversification of the Mycorrhizal Mutualists.</title>
        <authorList>
            <consortium name="DOE Joint Genome Institute"/>
            <consortium name="Mycorrhizal Genomics Consortium"/>
            <person name="Kohler A."/>
            <person name="Kuo A."/>
            <person name="Nagy L.G."/>
            <person name="Floudas D."/>
            <person name="Copeland A."/>
            <person name="Barry K.W."/>
            <person name="Cichocki N."/>
            <person name="Veneault-Fourrey C."/>
            <person name="LaButti K."/>
            <person name="Lindquist E.A."/>
            <person name="Lipzen A."/>
            <person name="Lundell T."/>
            <person name="Morin E."/>
            <person name="Murat C."/>
            <person name="Riley R."/>
            <person name="Ohm R."/>
            <person name="Sun H."/>
            <person name="Tunlid A."/>
            <person name="Henrissat B."/>
            <person name="Grigoriev I.V."/>
            <person name="Hibbett D.S."/>
            <person name="Martin F."/>
        </authorList>
    </citation>
    <scope>NUCLEOTIDE SEQUENCE [LARGE SCALE GENOMIC DNA]</scope>
    <source>
        <strain evidence="3 4">Koide BX008</strain>
    </source>
</reference>
<dbReference type="HOGENOM" id="CLU_053575_0_0_1"/>
<evidence type="ECO:0000313" key="3">
    <source>
        <dbReference type="EMBL" id="KIL69655.1"/>
    </source>
</evidence>